<evidence type="ECO:0000313" key="3">
    <source>
        <dbReference type="Proteomes" id="UP000279962"/>
    </source>
</evidence>
<keyword evidence="1" id="KW-0472">Membrane</keyword>
<dbReference type="Proteomes" id="UP000279962">
    <property type="component" value="Chromosome"/>
</dbReference>
<protein>
    <submittedName>
        <fullName evidence="2">Uncharacterized protein</fullName>
    </submittedName>
</protein>
<dbReference type="AlphaFoldDB" id="A0A3G2T819"/>
<sequence length="66" mass="7321">MILAYFAVFVIGLFHCFKEAKLAWNTRNTKGLTTFQRRSYLLKAGSSFSLGFLAVLGLFDAAKGVL</sequence>
<accession>A0A3G2T819</accession>
<keyword evidence="1" id="KW-0812">Transmembrane</keyword>
<reference evidence="2 3" key="1">
    <citation type="submission" date="2018-10" db="EMBL/GenBank/DDBJ databases">
        <title>The complete genome of Acinetobacter wuhouensis strain WCHAW010062.</title>
        <authorList>
            <person name="Hu Y."/>
            <person name="Long H."/>
            <person name="Feng Y."/>
            <person name="Zong Z."/>
        </authorList>
    </citation>
    <scope>NUCLEOTIDE SEQUENCE [LARGE SCALE GENOMIC DNA]</scope>
    <source>
        <strain evidence="2 3">WCHAW010062</strain>
    </source>
</reference>
<feature type="transmembrane region" description="Helical" evidence="1">
    <location>
        <begin position="40"/>
        <end position="59"/>
    </location>
</feature>
<name>A0A3G2T819_9GAMM</name>
<dbReference type="EMBL" id="CP033133">
    <property type="protein sequence ID" value="AYO56321.1"/>
    <property type="molecule type" value="Genomic_DNA"/>
</dbReference>
<proteinExistence type="predicted"/>
<keyword evidence="1" id="KW-1133">Transmembrane helix</keyword>
<evidence type="ECO:0000313" key="2">
    <source>
        <dbReference type="EMBL" id="AYO56321.1"/>
    </source>
</evidence>
<gene>
    <name evidence="2" type="ORF">CDG68_15365</name>
</gene>
<evidence type="ECO:0000256" key="1">
    <source>
        <dbReference type="SAM" id="Phobius"/>
    </source>
</evidence>
<organism evidence="2 3">
    <name type="scientific">Acinetobacter wuhouensis</name>
    <dbReference type="NCBI Taxonomy" id="1879050"/>
    <lineage>
        <taxon>Bacteria</taxon>
        <taxon>Pseudomonadati</taxon>
        <taxon>Pseudomonadota</taxon>
        <taxon>Gammaproteobacteria</taxon>
        <taxon>Moraxellales</taxon>
        <taxon>Moraxellaceae</taxon>
        <taxon>Acinetobacter</taxon>
    </lineage>
</organism>